<evidence type="ECO:0008006" key="3">
    <source>
        <dbReference type="Google" id="ProtNLM"/>
    </source>
</evidence>
<accession>A0ABX7GTR5</accession>
<name>A0ABX7GTR5_9GAMM</name>
<evidence type="ECO:0000313" key="2">
    <source>
        <dbReference type="Proteomes" id="UP000663181"/>
    </source>
</evidence>
<dbReference type="EMBL" id="CP064030">
    <property type="protein sequence ID" value="QRN53846.1"/>
    <property type="molecule type" value="Genomic_DNA"/>
</dbReference>
<dbReference type="Proteomes" id="UP000663181">
    <property type="component" value="Chromosome"/>
</dbReference>
<dbReference type="RefSeq" id="WP_188796139.1">
    <property type="nucleotide sequence ID" value="NZ_BMIZ01000001.1"/>
</dbReference>
<proteinExistence type="predicted"/>
<gene>
    <name evidence="1" type="ORF">ISN74_00015</name>
</gene>
<organism evidence="1 2">
    <name type="scientific">Dyella caseinilytica</name>
    <dbReference type="NCBI Taxonomy" id="1849581"/>
    <lineage>
        <taxon>Bacteria</taxon>
        <taxon>Pseudomonadati</taxon>
        <taxon>Pseudomonadota</taxon>
        <taxon>Gammaproteobacteria</taxon>
        <taxon>Lysobacterales</taxon>
        <taxon>Rhodanobacteraceae</taxon>
        <taxon>Dyella</taxon>
    </lineage>
</organism>
<keyword evidence="2" id="KW-1185">Reference proteome</keyword>
<reference evidence="1 2" key="1">
    <citation type="submission" date="2020-10" db="EMBL/GenBank/DDBJ databases">
        <title>Phylogeny of dyella-like bacteria.</title>
        <authorList>
            <person name="Fu J."/>
        </authorList>
    </citation>
    <scope>NUCLEOTIDE SEQUENCE [LARGE SCALE GENOMIC DNA]</scope>
    <source>
        <strain evidence="1 2">DHOB09</strain>
    </source>
</reference>
<sequence>MAYLANALKGNRPGLLIGGDISHATGIGEREGALALVDAHLSPGATLDADRGYDVQDFVQQLR</sequence>
<protein>
    <recommendedName>
        <fullName evidence="3">Transposase</fullName>
    </recommendedName>
</protein>
<evidence type="ECO:0000313" key="1">
    <source>
        <dbReference type="EMBL" id="QRN53846.1"/>
    </source>
</evidence>